<dbReference type="PRINTS" id="PR00081">
    <property type="entry name" value="GDHRDH"/>
</dbReference>
<evidence type="ECO:0000313" key="3">
    <source>
        <dbReference type="EMBL" id="GAA1746552.1"/>
    </source>
</evidence>
<accession>A0ABP4W5V9</accession>
<name>A0ABP4W5V9_9ACTN</name>
<dbReference type="Pfam" id="PF00106">
    <property type="entry name" value="adh_short"/>
    <property type="match status" value="1"/>
</dbReference>
<comment type="caution">
    <text evidence="3">The sequence shown here is derived from an EMBL/GenBank/DDBJ whole genome shotgun (WGS) entry which is preliminary data.</text>
</comment>
<dbReference type="CDD" id="cd05233">
    <property type="entry name" value="SDR_c"/>
    <property type="match status" value="1"/>
</dbReference>
<keyword evidence="4" id="KW-1185">Reference proteome</keyword>
<evidence type="ECO:0000256" key="2">
    <source>
        <dbReference type="ARBA" id="ARBA00023002"/>
    </source>
</evidence>
<dbReference type="EMBL" id="BAAAME010000005">
    <property type="protein sequence ID" value="GAA1746552.1"/>
    <property type="molecule type" value="Genomic_DNA"/>
</dbReference>
<protein>
    <submittedName>
        <fullName evidence="3">SDR family oxidoreductase</fullName>
    </submittedName>
</protein>
<dbReference type="SUPFAM" id="SSF51735">
    <property type="entry name" value="NAD(P)-binding Rossmann-fold domains"/>
    <property type="match status" value="1"/>
</dbReference>
<sequence length="245" mass="25964">MSASRVHVIGASSGIGHALVGELAARGRQVVAAARRLDRLEELARAHPGQVVADQLDLAVDGEPEAGVRRAVAALGGIDALVLAAGLPTMERLRASDARLWREVLEVNLVGPALAATEAARHLPPGGRVVLVSSCSAARAWPQLVPYAAAKSALETLAHGLQQEEPHLNVTVVALGAADTEAQADWGQDRLREAYREWRRGGFIDGPEQMSAPDVARTVVDLLDSPLRVPRVDLMPDHGSAQEVR</sequence>
<keyword evidence="2" id="KW-0560">Oxidoreductase</keyword>
<dbReference type="RefSeq" id="WP_344202781.1">
    <property type="nucleotide sequence ID" value="NZ_BAAAME010000005.1"/>
</dbReference>
<dbReference type="PROSITE" id="PS00061">
    <property type="entry name" value="ADH_SHORT"/>
    <property type="match status" value="1"/>
</dbReference>
<dbReference type="PANTHER" id="PTHR43669">
    <property type="entry name" value="5-KETO-D-GLUCONATE 5-REDUCTASE"/>
    <property type="match status" value="1"/>
</dbReference>
<comment type="similarity">
    <text evidence="1">Belongs to the short-chain dehydrogenases/reductases (SDR) family.</text>
</comment>
<dbReference type="InterPro" id="IPR036291">
    <property type="entry name" value="NAD(P)-bd_dom_sf"/>
</dbReference>
<dbReference type="Proteomes" id="UP001501057">
    <property type="component" value="Unassembled WGS sequence"/>
</dbReference>
<dbReference type="Gene3D" id="3.40.50.720">
    <property type="entry name" value="NAD(P)-binding Rossmann-like Domain"/>
    <property type="match status" value="1"/>
</dbReference>
<dbReference type="InterPro" id="IPR020904">
    <property type="entry name" value="Sc_DH/Rdtase_CS"/>
</dbReference>
<evidence type="ECO:0000256" key="1">
    <source>
        <dbReference type="ARBA" id="ARBA00006484"/>
    </source>
</evidence>
<dbReference type="PANTHER" id="PTHR43669:SF3">
    <property type="entry name" value="ALCOHOL DEHYDROGENASE, PUTATIVE (AFU_ORTHOLOGUE AFUA_3G03445)-RELATED"/>
    <property type="match status" value="1"/>
</dbReference>
<reference evidence="4" key="1">
    <citation type="journal article" date="2019" name="Int. J. Syst. Evol. Microbiol.">
        <title>The Global Catalogue of Microorganisms (GCM) 10K type strain sequencing project: providing services to taxonomists for standard genome sequencing and annotation.</title>
        <authorList>
            <consortium name="The Broad Institute Genomics Platform"/>
            <consortium name="The Broad Institute Genome Sequencing Center for Infectious Disease"/>
            <person name="Wu L."/>
            <person name="Ma J."/>
        </authorList>
    </citation>
    <scope>NUCLEOTIDE SEQUENCE [LARGE SCALE GENOMIC DNA]</scope>
    <source>
        <strain evidence="4">JCM 13518</strain>
    </source>
</reference>
<gene>
    <name evidence="3" type="ORF">GCM10009710_28290</name>
</gene>
<evidence type="ECO:0000313" key="4">
    <source>
        <dbReference type="Proteomes" id="UP001501057"/>
    </source>
</evidence>
<dbReference type="InterPro" id="IPR002347">
    <property type="entry name" value="SDR_fam"/>
</dbReference>
<organism evidence="3 4">
    <name type="scientific">Aeromicrobium alkaliterrae</name>
    <dbReference type="NCBI Taxonomy" id="302168"/>
    <lineage>
        <taxon>Bacteria</taxon>
        <taxon>Bacillati</taxon>
        <taxon>Actinomycetota</taxon>
        <taxon>Actinomycetes</taxon>
        <taxon>Propionibacteriales</taxon>
        <taxon>Nocardioidaceae</taxon>
        <taxon>Aeromicrobium</taxon>
    </lineage>
</organism>
<proteinExistence type="inferred from homology"/>